<comment type="similarity">
    <text evidence="2">Belongs to the HPPK family.</text>
</comment>
<evidence type="ECO:0000256" key="3">
    <source>
        <dbReference type="ARBA" id="ARBA00013253"/>
    </source>
</evidence>
<dbReference type="PANTHER" id="PTHR43071">
    <property type="entry name" value="2-AMINO-4-HYDROXY-6-HYDROXYMETHYLDIHYDROPTERIDINE PYROPHOSPHOKINASE"/>
    <property type="match status" value="1"/>
</dbReference>
<comment type="function">
    <text evidence="10">Catalyzes the transfer of pyrophosphate from adenosine triphosphate (ATP) to 6-hydroxymethyl-7,8-dihydropterin, an enzymatic step in folate biosynthesis pathway.</text>
</comment>
<keyword evidence="15" id="KW-1185">Reference proteome</keyword>
<sequence length="171" mass="18940">MSAEVSLQLNPTLSHTLCYLGLGGNLGHPMALFDEVIDYFRAHSCAKAVRESLRFESAPVDATGPNYVNSVLELMWQGNAEQLLHTCMAIESQLGRVRTTRNAPRPIDVDVLLFGQETVNTSQLTVPHPRMHLRRFVLEPLLQLNPEIEIPGLGPARNHLPGTLDQIVKAI</sequence>
<evidence type="ECO:0000313" key="15">
    <source>
        <dbReference type="Proteomes" id="UP000501130"/>
    </source>
</evidence>
<dbReference type="CDD" id="cd00483">
    <property type="entry name" value="HPPK"/>
    <property type="match status" value="1"/>
</dbReference>
<dbReference type="Gene3D" id="3.30.70.560">
    <property type="entry name" value="7,8-Dihydro-6-hydroxymethylpterin-pyrophosphokinase HPPK"/>
    <property type="match status" value="1"/>
</dbReference>
<evidence type="ECO:0000259" key="13">
    <source>
        <dbReference type="PROSITE" id="PS00794"/>
    </source>
</evidence>
<dbReference type="NCBIfam" id="TIGR01498">
    <property type="entry name" value="folK"/>
    <property type="match status" value="1"/>
</dbReference>
<dbReference type="RefSeq" id="WP_171100229.1">
    <property type="nucleotide sequence ID" value="NZ_CP053084.1"/>
</dbReference>
<evidence type="ECO:0000256" key="4">
    <source>
        <dbReference type="ARBA" id="ARBA00016218"/>
    </source>
</evidence>
<protein>
    <recommendedName>
        <fullName evidence="4">2-amino-4-hydroxy-6-hydroxymethyldihydropteridine pyrophosphokinase</fullName>
        <ecNumber evidence="3">2.7.6.3</ecNumber>
    </recommendedName>
    <alternativeName>
        <fullName evidence="11">6-hydroxymethyl-7,8-dihydropterin pyrophosphokinase</fullName>
    </alternativeName>
    <alternativeName>
        <fullName evidence="12">7,8-dihydro-6-hydroxymethylpterin-pyrophosphokinase</fullName>
    </alternativeName>
</protein>
<dbReference type="EC" id="2.7.6.3" evidence="3"/>
<dbReference type="Proteomes" id="UP000501130">
    <property type="component" value="Chromosome"/>
</dbReference>
<evidence type="ECO:0000256" key="12">
    <source>
        <dbReference type="ARBA" id="ARBA00033413"/>
    </source>
</evidence>
<evidence type="ECO:0000313" key="14">
    <source>
        <dbReference type="EMBL" id="QJR30301.1"/>
    </source>
</evidence>
<evidence type="ECO:0000256" key="6">
    <source>
        <dbReference type="ARBA" id="ARBA00022741"/>
    </source>
</evidence>
<dbReference type="SUPFAM" id="SSF55083">
    <property type="entry name" value="6-hydroxymethyl-7,8-dihydropterin pyrophosphokinase, HPPK"/>
    <property type="match status" value="1"/>
</dbReference>
<feature type="domain" description="7,8-dihydro-6-hydroxymethylpterin-pyrophosphokinase" evidence="13">
    <location>
        <begin position="101"/>
        <end position="112"/>
    </location>
</feature>
<name>A0ABX6N7D8_9BURK</name>
<gene>
    <name evidence="14" type="primary">folK</name>
    <name evidence="14" type="ORF">HKT17_11605</name>
</gene>
<dbReference type="GO" id="GO:0003848">
    <property type="term" value="F:2-amino-4-hydroxy-6-hydroxymethyldihydropteridine diphosphokinase activity"/>
    <property type="evidence" value="ECO:0007669"/>
    <property type="project" value="UniProtKB-EC"/>
</dbReference>
<proteinExistence type="inferred from homology"/>
<reference evidence="14 15" key="1">
    <citation type="submission" date="2020-05" db="EMBL/GenBank/DDBJ databases">
        <title>Compete genome of Limnobacter sp. SAORIC-580.</title>
        <authorList>
            <person name="Song J."/>
            <person name="Cho J.-C."/>
        </authorList>
    </citation>
    <scope>NUCLEOTIDE SEQUENCE [LARGE SCALE GENOMIC DNA]</scope>
    <source>
        <strain evidence="14 15">SAORIC-580</strain>
    </source>
</reference>
<dbReference type="PANTHER" id="PTHR43071:SF1">
    <property type="entry name" value="2-AMINO-4-HYDROXY-6-HYDROXYMETHYLDIHYDROPTERIDINE PYROPHOSPHOKINASE"/>
    <property type="match status" value="1"/>
</dbReference>
<keyword evidence="7" id="KW-0418">Kinase</keyword>
<evidence type="ECO:0000256" key="9">
    <source>
        <dbReference type="ARBA" id="ARBA00022909"/>
    </source>
</evidence>
<evidence type="ECO:0000256" key="2">
    <source>
        <dbReference type="ARBA" id="ARBA00005810"/>
    </source>
</evidence>
<keyword evidence="5 14" id="KW-0808">Transferase</keyword>
<evidence type="ECO:0000256" key="10">
    <source>
        <dbReference type="ARBA" id="ARBA00029409"/>
    </source>
</evidence>
<dbReference type="InterPro" id="IPR000550">
    <property type="entry name" value="Hppk"/>
</dbReference>
<keyword evidence="8" id="KW-0067">ATP-binding</keyword>
<comment type="pathway">
    <text evidence="1">Cofactor biosynthesis; tetrahydrofolate biosynthesis; 2-amino-4-hydroxy-6-hydroxymethyl-7,8-dihydropteridine diphosphate from 7,8-dihydroneopterin triphosphate: step 4/4.</text>
</comment>
<evidence type="ECO:0000256" key="8">
    <source>
        <dbReference type="ARBA" id="ARBA00022840"/>
    </source>
</evidence>
<accession>A0ABX6N7D8</accession>
<evidence type="ECO:0000256" key="7">
    <source>
        <dbReference type="ARBA" id="ARBA00022777"/>
    </source>
</evidence>
<dbReference type="PROSITE" id="PS00794">
    <property type="entry name" value="HPPK"/>
    <property type="match status" value="1"/>
</dbReference>
<keyword evidence="6" id="KW-0547">Nucleotide-binding</keyword>
<evidence type="ECO:0000256" key="11">
    <source>
        <dbReference type="ARBA" id="ARBA00029766"/>
    </source>
</evidence>
<organism evidence="14 15">
    <name type="scientific">Limnobacter profundi</name>
    <dbReference type="NCBI Taxonomy" id="2732163"/>
    <lineage>
        <taxon>Bacteria</taxon>
        <taxon>Pseudomonadati</taxon>
        <taxon>Pseudomonadota</taxon>
        <taxon>Betaproteobacteria</taxon>
        <taxon>Burkholderiales</taxon>
        <taxon>Burkholderiaceae</taxon>
        <taxon>Limnobacter</taxon>
    </lineage>
</organism>
<dbReference type="InterPro" id="IPR035907">
    <property type="entry name" value="Hppk_sf"/>
</dbReference>
<dbReference type="EMBL" id="CP053084">
    <property type="protein sequence ID" value="QJR30301.1"/>
    <property type="molecule type" value="Genomic_DNA"/>
</dbReference>
<keyword evidence="9" id="KW-0289">Folate biosynthesis</keyword>
<evidence type="ECO:0000256" key="1">
    <source>
        <dbReference type="ARBA" id="ARBA00005051"/>
    </source>
</evidence>
<dbReference type="Pfam" id="PF01288">
    <property type="entry name" value="HPPK"/>
    <property type="match status" value="1"/>
</dbReference>
<evidence type="ECO:0000256" key="5">
    <source>
        <dbReference type="ARBA" id="ARBA00022679"/>
    </source>
</evidence>